<feature type="chain" id="PRO_5035218767" evidence="2">
    <location>
        <begin position="21"/>
        <end position="158"/>
    </location>
</feature>
<evidence type="ECO:0000256" key="2">
    <source>
        <dbReference type="SAM" id="SignalP"/>
    </source>
</evidence>
<keyword evidence="2" id="KW-0732">Signal</keyword>
<gene>
    <name evidence="3" type="ORF">HICCMSTLAB_LOCUS522</name>
</gene>
<evidence type="ECO:0000256" key="1">
    <source>
        <dbReference type="SAM" id="MobiDB-lite"/>
    </source>
</evidence>
<proteinExistence type="predicted"/>
<dbReference type="Proteomes" id="UP000786811">
    <property type="component" value="Unassembled WGS sequence"/>
</dbReference>
<keyword evidence="4" id="KW-1185">Reference proteome</keyword>
<reference evidence="3" key="1">
    <citation type="submission" date="2021-04" db="EMBL/GenBank/DDBJ databases">
        <authorList>
            <person name="Chebbi M.A.C M."/>
        </authorList>
    </citation>
    <scope>NUCLEOTIDE SEQUENCE</scope>
</reference>
<feature type="region of interest" description="Disordered" evidence="1">
    <location>
        <begin position="134"/>
        <end position="158"/>
    </location>
</feature>
<dbReference type="EMBL" id="CAJNRD030001114">
    <property type="protein sequence ID" value="CAG5073611.1"/>
    <property type="molecule type" value="Genomic_DNA"/>
</dbReference>
<feature type="signal peptide" evidence="2">
    <location>
        <begin position="1"/>
        <end position="20"/>
    </location>
</feature>
<comment type="caution">
    <text evidence="3">The sequence shown here is derived from an EMBL/GenBank/DDBJ whole genome shotgun (WGS) entry which is preliminary data.</text>
</comment>
<accession>A0A8J2EAM5</accession>
<sequence>MIFIKSIIFFFALAIMLSDAKRIKRNASHIFVQRLRPYLCYNNEVCDLSTYNPWYIDEFKYWVQNETYLCRKNYDQVHKDISPISETLTKKWGFEGSTHPGPIDHLNLRWRYDGICVDELEYFHKSLELFDNSPTSPERRCLDGSQRSRQPVQNIYFS</sequence>
<organism evidence="3 4">
    <name type="scientific">Cotesia congregata</name>
    <name type="common">Parasitoid wasp</name>
    <name type="synonym">Apanteles congregatus</name>
    <dbReference type="NCBI Taxonomy" id="51543"/>
    <lineage>
        <taxon>Eukaryota</taxon>
        <taxon>Metazoa</taxon>
        <taxon>Ecdysozoa</taxon>
        <taxon>Arthropoda</taxon>
        <taxon>Hexapoda</taxon>
        <taxon>Insecta</taxon>
        <taxon>Pterygota</taxon>
        <taxon>Neoptera</taxon>
        <taxon>Endopterygota</taxon>
        <taxon>Hymenoptera</taxon>
        <taxon>Apocrita</taxon>
        <taxon>Ichneumonoidea</taxon>
        <taxon>Braconidae</taxon>
        <taxon>Microgastrinae</taxon>
        <taxon>Cotesia</taxon>
    </lineage>
</organism>
<evidence type="ECO:0000313" key="4">
    <source>
        <dbReference type="Proteomes" id="UP000786811"/>
    </source>
</evidence>
<feature type="compositionally biased region" description="Polar residues" evidence="1">
    <location>
        <begin position="145"/>
        <end position="158"/>
    </location>
</feature>
<name>A0A8J2EAM5_COTCN</name>
<evidence type="ECO:0000313" key="3">
    <source>
        <dbReference type="EMBL" id="CAG5073611.1"/>
    </source>
</evidence>
<dbReference type="AlphaFoldDB" id="A0A8J2EAM5"/>
<protein>
    <submittedName>
        <fullName evidence="3">Uncharacterized protein</fullName>
    </submittedName>
</protein>